<evidence type="ECO:0000256" key="10">
    <source>
        <dbReference type="ARBA" id="ARBA00023224"/>
    </source>
</evidence>
<dbReference type="PRINTS" id="PR01855">
    <property type="entry name" value="NRPEPTIDEWR"/>
</dbReference>
<dbReference type="InterPro" id="IPR009150">
    <property type="entry name" value="Neuropept_B/W_rcpt"/>
</dbReference>
<reference evidence="14 15" key="1">
    <citation type="journal article" date="2020" name="Mol. Biol. Evol.">
        <title>Interspecific Gene Flow and the Evolution of Specialization in Black and White Rhinoceros.</title>
        <authorList>
            <person name="Moodley Y."/>
            <person name="Westbury M.V."/>
            <person name="Russo I.M."/>
            <person name="Gopalakrishnan S."/>
            <person name="Rakotoarivelo A."/>
            <person name="Olsen R.A."/>
            <person name="Prost S."/>
            <person name="Tunstall T."/>
            <person name="Ryder O.A."/>
            <person name="Dalen L."/>
            <person name="Bruford M.W."/>
        </authorList>
    </citation>
    <scope>NUCLEOTIDE SEQUENCE [LARGE SCALE GENOMIC DNA]</scope>
    <source>
        <strain evidence="14">SBR-YM</strain>
        <tissue evidence="14">Skin</tissue>
    </source>
</reference>
<feature type="transmembrane region" description="Helical" evidence="12">
    <location>
        <begin position="62"/>
        <end position="81"/>
    </location>
</feature>
<evidence type="ECO:0000256" key="7">
    <source>
        <dbReference type="ARBA" id="ARBA00023157"/>
    </source>
</evidence>
<evidence type="ECO:0000256" key="1">
    <source>
        <dbReference type="ARBA" id="ARBA00004651"/>
    </source>
</evidence>
<dbReference type="PROSITE" id="PS00237">
    <property type="entry name" value="G_PROTEIN_RECEP_F1_1"/>
    <property type="match status" value="1"/>
</dbReference>
<dbReference type="Pfam" id="PF00001">
    <property type="entry name" value="7tm_1"/>
    <property type="match status" value="1"/>
</dbReference>
<keyword evidence="4 12" id="KW-1133">Transmembrane helix</keyword>
<keyword evidence="3 11" id="KW-0812">Transmembrane</keyword>
<keyword evidence="9" id="KW-0325">Glycoprotein</keyword>
<keyword evidence="8 11" id="KW-0675">Receptor</keyword>
<dbReference type="Gene3D" id="1.20.1070.10">
    <property type="entry name" value="Rhodopsin 7-helix transmembrane proteins"/>
    <property type="match status" value="1"/>
</dbReference>
<dbReference type="GO" id="GO:0005886">
    <property type="term" value="C:plasma membrane"/>
    <property type="evidence" value="ECO:0007669"/>
    <property type="project" value="UniProtKB-SubCell"/>
</dbReference>
<dbReference type="PROSITE" id="PS50262">
    <property type="entry name" value="G_PROTEIN_RECEP_F1_2"/>
    <property type="match status" value="1"/>
</dbReference>
<proteinExistence type="inferred from homology"/>
<dbReference type="PRINTS" id="PR00237">
    <property type="entry name" value="GPCRRHODOPSN"/>
</dbReference>
<feature type="domain" description="G-protein coupled receptors family 1 profile" evidence="13">
    <location>
        <begin position="41"/>
        <end position="295"/>
    </location>
</feature>
<evidence type="ECO:0000256" key="2">
    <source>
        <dbReference type="ARBA" id="ARBA00022475"/>
    </source>
</evidence>
<protein>
    <recommendedName>
        <fullName evidence="13">G-protein coupled receptors family 1 profile domain-containing protein</fullName>
    </recommendedName>
</protein>
<feature type="transmembrane region" description="Helical" evidence="12">
    <location>
        <begin position="22"/>
        <end position="50"/>
    </location>
</feature>
<keyword evidence="10 11" id="KW-0807">Transducer</keyword>
<dbReference type="GO" id="GO:0043005">
    <property type="term" value="C:neuron projection"/>
    <property type="evidence" value="ECO:0007669"/>
    <property type="project" value="TreeGrafter"/>
</dbReference>
<evidence type="ECO:0000256" key="12">
    <source>
        <dbReference type="SAM" id="Phobius"/>
    </source>
</evidence>
<accession>A0A7J7EG57</accession>
<dbReference type="GO" id="GO:0042923">
    <property type="term" value="F:neuropeptide binding"/>
    <property type="evidence" value="ECO:0007669"/>
    <property type="project" value="TreeGrafter"/>
</dbReference>
<dbReference type="AlphaFoldDB" id="A0A7J7EG57"/>
<evidence type="ECO:0000259" key="13">
    <source>
        <dbReference type="PROSITE" id="PS50262"/>
    </source>
</evidence>
<comment type="caution">
    <text evidence="14">The sequence shown here is derived from an EMBL/GenBank/DDBJ whole genome shotgun (WGS) entry which is preliminary data.</text>
</comment>
<dbReference type="EMBL" id="JACDTQ010003191">
    <property type="protein sequence ID" value="KAF5914772.1"/>
    <property type="molecule type" value="Genomic_DNA"/>
</dbReference>
<dbReference type="GO" id="GO:0008188">
    <property type="term" value="F:neuropeptide receptor activity"/>
    <property type="evidence" value="ECO:0007669"/>
    <property type="project" value="InterPro"/>
</dbReference>
<keyword evidence="5 11" id="KW-0297">G-protein coupled receptor</keyword>
<organism evidence="14 15">
    <name type="scientific">Diceros bicornis minor</name>
    <name type="common">South-central black rhinoceros</name>
    <dbReference type="NCBI Taxonomy" id="77932"/>
    <lineage>
        <taxon>Eukaryota</taxon>
        <taxon>Metazoa</taxon>
        <taxon>Chordata</taxon>
        <taxon>Craniata</taxon>
        <taxon>Vertebrata</taxon>
        <taxon>Euteleostomi</taxon>
        <taxon>Mammalia</taxon>
        <taxon>Eutheria</taxon>
        <taxon>Laurasiatheria</taxon>
        <taxon>Perissodactyla</taxon>
        <taxon>Rhinocerotidae</taxon>
        <taxon>Diceros</taxon>
    </lineage>
</organism>
<dbReference type="InterPro" id="IPR000276">
    <property type="entry name" value="GPCR_Rhodpsn"/>
</dbReference>
<comment type="subcellular location">
    <subcellularLocation>
        <location evidence="1">Cell membrane</location>
        <topology evidence="1">Multi-pass membrane protein</topology>
    </subcellularLocation>
</comment>
<dbReference type="FunFam" id="1.20.1070.10:FF:000102">
    <property type="entry name" value="neuropeptides B/W receptor type 1"/>
    <property type="match status" value="1"/>
</dbReference>
<feature type="transmembrane region" description="Helical" evidence="12">
    <location>
        <begin position="147"/>
        <end position="167"/>
    </location>
</feature>
<evidence type="ECO:0000256" key="9">
    <source>
        <dbReference type="ARBA" id="ARBA00023180"/>
    </source>
</evidence>
<evidence type="ECO:0000256" key="6">
    <source>
        <dbReference type="ARBA" id="ARBA00023136"/>
    </source>
</evidence>
<sequence>MGASLSWDNSTGHVTFPEPPQVLYVLLPAVYSVICAVELAGNTTVIYVILKVPKMKTVTNVFILNLAVANDLFTLVLPVSVTEHLLQRWPFGDLLCKLVLALNHHNIFSSIYFLAAMSVDRYLVVLATARSCRVPQHTLRGAKVTSLCIWLSVTIMVLPYFAFTGVYSNELQVTSCRLSFPQPEWAWFRASCIYTLVLGFTVPMCTLCVLYVDLLRRLRALRLHSGAKALDKAKQKVTVLVLAVLAVGLLCWMPFHLASIVALITDLPQTLLVISISYVITSFSYASSCLNLSSTPSWTTASARASVPHSGAQGPGMSAGKALSLSRNIPLVHFPSLFSLRKEIKTRKGWPPNLQRWPWTCPSHRLCLPDSPWVDSCGGADPGPTLPV</sequence>
<gene>
    <name evidence="14" type="ORF">HPG69_012628</name>
</gene>
<evidence type="ECO:0000313" key="15">
    <source>
        <dbReference type="Proteomes" id="UP000551758"/>
    </source>
</evidence>
<keyword evidence="7" id="KW-1015">Disulfide bond</keyword>
<dbReference type="PANTHER" id="PTHR24229:SF18">
    <property type="entry name" value="NEUROPEPTIDES B_W RECEPTOR TYPE 2"/>
    <property type="match status" value="1"/>
</dbReference>
<comment type="similarity">
    <text evidence="11">Belongs to the G-protein coupled receptor 1 family.</text>
</comment>
<feature type="transmembrane region" description="Helical" evidence="12">
    <location>
        <begin position="237"/>
        <end position="264"/>
    </location>
</feature>
<evidence type="ECO:0000313" key="14">
    <source>
        <dbReference type="EMBL" id="KAF5914772.1"/>
    </source>
</evidence>
<dbReference type="InterPro" id="IPR017452">
    <property type="entry name" value="GPCR_Rhodpsn_7TM"/>
</dbReference>
<evidence type="ECO:0000256" key="4">
    <source>
        <dbReference type="ARBA" id="ARBA00022989"/>
    </source>
</evidence>
<dbReference type="PANTHER" id="PTHR24229">
    <property type="entry name" value="NEUROPEPTIDES RECEPTOR"/>
    <property type="match status" value="1"/>
</dbReference>
<evidence type="ECO:0000256" key="11">
    <source>
        <dbReference type="RuleBase" id="RU000688"/>
    </source>
</evidence>
<name>A0A7J7EG57_DICBM</name>
<keyword evidence="15" id="KW-1185">Reference proteome</keyword>
<dbReference type="Proteomes" id="UP000551758">
    <property type="component" value="Unassembled WGS sequence"/>
</dbReference>
<dbReference type="SUPFAM" id="SSF81321">
    <property type="entry name" value="Family A G protein-coupled receptor-like"/>
    <property type="match status" value="1"/>
</dbReference>
<feature type="transmembrane region" description="Helical" evidence="12">
    <location>
        <begin position="187"/>
        <end position="212"/>
    </location>
</feature>
<keyword evidence="6 12" id="KW-0472">Membrane</keyword>
<feature type="transmembrane region" description="Helical" evidence="12">
    <location>
        <begin position="107"/>
        <end position="126"/>
    </location>
</feature>
<keyword evidence="2" id="KW-1003">Cell membrane</keyword>
<feature type="transmembrane region" description="Helical" evidence="12">
    <location>
        <begin position="270"/>
        <end position="292"/>
    </location>
</feature>
<evidence type="ECO:0000256" key="8">
    <source>
        <dbReference type="ARBA" id="ARBA00023170"/>
    </source>
</evidence>
<evidence type="ECO:0000256" key="5">
    <source>
        <dbReference type="ARBA" id="ARBA00023040"/>
    </source>
</evidence>
<evidence type="ECO:0000256" key="3">
    <source>
        <dbReference type="ARBA" id="ARBA00022692"/>
    </source>
</evidence>